<comment type="catalytic activity">
    <reaction evidence="8 11">
        <text>an N-terminal (5-L-glutamyl)-[peptide] + an alpha-amino acid = 5-L-glutamyl amino acid + an N-terminal L-alpha-aminoacyl-[peptide]</text>
        <dbReference type="Rhea" id="RHEA:23904"/>
        <dbReference type="Rhea" id="RHEA-COMP:9780"/>
        <dbReference type="Rhea" id="RHEA-COMP:9795"/>
        <dbReference type="ChEBI" id="CHEBI:77644"/>
        <dbReference type="ChEBI" id="CHEBI:78597"/>
        <dbReference type="ChEBI" id="CHEBI:78599"/>
        <dbReference type="ChEBI" id="CHEBI:78608"/>
        <dbReference type="EC" id="2.3.2.2"/>
    </reaction>
</comment>
<keyword evidence="11" id="KW-0317">Glutathione biosynthesis</keyword>
<feature type="binding site" evidence="10">
    <location>
        <position position="509"/>
    </location>
    <ligand>
        <name>L-glutamate</name>
        <dbReference type="ChEBI" id="CHEBI:29985"/>
    </ligand>
</feature>
<dbReference type="EC" id="2.3.2.2" evidence="11"/>
<keyword evidence="7 11" id="KW-0012">Acyltransferase</keyword>
<dbReference type="SUPFAM" id="SSF56235">
    <property type="entry name" value="N-terminal nucleophile aminohydrolases (Ntn hydrolases)"/>
    <property type="match status" value="1"/>
</dbReference>
<comment type="similarity">
    <text evidence="3 11">Belongs to the gamma-glutamyltransferase family.</text>
</comment>
<dbReference type="UniPathway" id="UPA00204"/>
<dbReference type="InterPro" id="IPR043138">
    <property type="entry name" value="GGT_lsub"/>
</dbReference>
<comment type="pathway">
    <text evidence="11">Sulfur metabolism; glutathione metabolism.</text>
</comment>
<dbReference type="RefSeq" id="WP_071502450.1">
    <property type="nucleotide sequence ID" value="NZ_MORL01000003.1"/>
</dbReference>
<dbReference type="InterPro" id="IPR000101">
    <property type="entry name" value="GGT_peptidase"/>
</dbReference>
<dbReference type="GO" id="GO:0006750">
    <property type="term" value="P:glutathione biosynthetic process"/>
    <property type="evidence" value="ECO:0007669"/>
    <property type="project" value="UniProtKB-KW"/>
</dbReference>
<evidence type="ECO:0000256" key="8">
    <source>
        <dbReference type="ARBA" id="ARBA00047417"/>
    </source>
</evidence>
<dbReference type="InterPro" id="IPR055262">
    <property type="entry name" value="GGT_CS"/>
</dbReference>
<protein>
    <recommendedName>
        <fullName evidence="11">Glutathione hydrolase proenzyme</fullName>
        <ecNumber evidence="11">2.3.2.2</ecNumber>
        <ecNumber evidence="11">3.4.19.13</ecNumber>
    </recommendedName>
    <component>
        <recommendedName>
            <fullName evidence="11">Glutathione hydrolase large chain</fullName>
        </recommendedName>
    </component>
    <component>
        <recommendedName>
            <fullName evidence="11">Glutathione hydrolase small chain</fullName>
        </recommendedName>
    </component>
</protein>
<feature type="active site" description="Nucleophile" evidence="9">
    <location>
        <position position="416"/>
    </location>
</feature>
<evidence type="ECO:0000256" key="4">
    <source>
        <dbReference type="ARBA" id="ARBA00022679"/>
    </source>
</evidence>
<feature type="binding site" evidence="10">
    <location>
        <begin position="487"/>
        <end position="488"/>
    </location>
    <ligand>
        <name>L-glutamate</name>
        <dbReference type="ChEBI" id="CHEBI:29985"/>
    </ligand>
</feature>
<dbReference type="EMBL" id="MORL01000003">
    <property type="protein sequence ID" value="OIN59653.1"/>
    <property type="molecule type" value="Genomic_DNA"/>
</dbReference>
<evidence type="ECO:0000313" key="14">
    <source>
        <dbReference type="Proteomes" id="UP000181790"/>
    </source>
</evidence>
<feature type="binding site" evidence="10">
    <location>
        <begin position="434"/>
        <end position="436"/>
    </location>
    <ligand>
        <name>L-glutamate</name>
        <dbReference type="ChEBI" id="CHEBI:29985"/>
    </ligand>
</feature>
<dbReference type="GO" id="GO:0036374">
    <property type="term" value="F:glutathione hydrolase activity"/>
    <property type="evidence" value="ECO:0007669"/>
    <property type="project" value="UniProtKB-UniRule"/>
</dbReference>
<dbReference type="OrthoDB" id="9781342at2"/>
<sequence>MLKKVLHANAYALLFALAFAACKTSKPVSSTTQQQPGLAKSQGVYQYSNEDPTVKPFYSDRQGVIARNGVVASAHPDASRVGTEIMKAGGNAVDAAVAVQFALAVVYPAAGNIGGGGFMVFRDAKGNAYTLDFREKAPGKAHQNMYLDASGNVMQGLSISGHLASGVPGSVDGMVEAHKRFGKLSWAQVLQPAIDLAEKGVVLTEREANGLNRVKKDLMRINPGKSYFMKASQTPGDTTAWAKGDVLIQKDLAAVLRRIQDKGRAGFYEGETARLLVSEMEQGNGLISAEDLKNYHSVWRDPIKASYKEFSIITMPPTSSGGVALLQLLRFVEPYPLRRWGWNRDSTVQVMIEAERRVYADRAKFLGDPDFVKVPVGQLIDRAYLKHRWTDFSFAKATDSKAVKGGTIPGYESLETTHFSIVDREGNAVSITTTLNGGYGSRVVIGGGGFFMNNEMDDFSIKPGVPNMFGLIGNQANAIAPGKRMLSSMTPTIIEKDGKLFMVVGTPGGSTIITSVFQTILNVIEHGMTMQQSVNALKFHHQWLPDKTTFENGAFTDQTIRALQGRGYILEQLTNTLGRMDCVLVRPDGSYEGASDPRADNTAIGF</sequence>
<evidence type="ECO:0000256" key="6">
    <source>
        <dbReference type="ARBA" id="ARBA00023145"/>
    </source>
</evidence>
<evidence type="ECO:0000256" key="2">
    <source>
        <dbReference type="ARBA" id="ARBA00001089"/>
    </source>
</evidence>
<evidence type="ECO:0000313" key="13">
    <source>
        <dbReference type="EMBL" id="OIN59653.1"/>
    </source>
</evidence>
<dbReference type="GO" id="GO:0006751">
    <property type="term" value="P:glutathione catabolic process"/>
    <property type="evidence" value="ECO:0007669"/>
    <property type="project" value="UniProtKB-UniRule"/>
</dbReference>
<dbReference type="PROSITE" id="PS51257">
    <property type="entry name" value="PROKAR_LIPOPROTEIN"/>
    <property type="match status" value="1"/>
</dbReference>
<dbReference type="Gene3D" id="1.10.246.130">
    <property type="match status" value="1"/>
</dbReference>
<dbReference type="NCBIfam" id="TIGR00066">
    <property type="entry name" value="g_glut_trans"/>
    <property type="match status" value="1"/>
</dbReference>
<comment type="subunit">
    <text evidence="11">This enzyme consists of two polypeptide chains, which are synthesized in precursor form from a single polypeptide.</text>
</comment>
<accession>A0A1S2VLL9</accession>
<dbReference type="GO" id="GO:0103068">
    <property type="term" value="F:leukotriene C4 gamma-glutamyl transferase activity"/>
    <property type="evidence" value="ECO:0007669"/>
    <property type="project" value="UniProtKB-EC"/>
</dbReference>
<evidence type="ECO:0000256" key="7">
    <source>
        <dbReference type="ARBA" id="ARBA00023315"/>
    </source>
</evidence>
<dbReference type="PANTHER" id="PTHR43199">
    <property type="entry name" value="GLUTATHIONE HYDROLASE"/>
    <property type="match status" value="1"/>
</dbReference>
<proteinExistence type="inferred from homology"/>
<feature type="binding site" evidence="10">
    <location>
        <position position="134"/>
    </location>
    <ligand>
        <name>L-glutamate</name>
        <dbReference type="ChEBI" id="CHEBI:29985"/>
    </ligand>
</feature>
<evidence type="ECO:0000256" key="11">
    <source>
        <dbReference type="RuleBase" id="RU368036"/>
    </source>
</evidence>
<keyword evidence="5 11" id="KW-0378">Hydrolase</keyword>
<dbReference type="InterPro" id="IPR043137">
    <property type="entry name" value="GGT_ssub_C"/>
</dbReference>
<keyword evidence="4 11" id="KW-0808">Transferase</keyword>
<dbReference type="InterPro" id="IPR051792">
    <property type="entry name" value="GGT_bact"/>
</dbReference>
<dbReference type="PRINTS" id="PR01210">
    <property type="entry name" value="GGTRANSPTASE"/>
</dbReference>
<dbReference type="InterPro" id="IPR029055">
    <property type="entry name" value="Ntn_hydrolases_N"/>
</dbReference>
<evidence type="ECO:0000256" key="12">
    <source>
        <dbReference type="SAM" id="SignalP"/>
    </source>
</evidence>
<evidence type="ECO:0000256" key="9">
    <source>
        <dbReference type="PIRSR" id="PIRSR600101-1"/>
    </source>
</evidence>
<dbReference type="Pfam" id="PF01019">
    <property type="entry name" value="G_glu_transpept"/>
    <property type="match status" value="1"/>
</dbReference>
<dbReference type="PANTHER" id="PTHR43199:SF1">
    <property type="entry name" value="GLUTATHIONE HYDROLASE PROENZYME"/>
    <property type="match status" value="1"/>
</dbReference>
<dbReference type="Gene3D" id="3.60.20.40">
    <property type="match status" value="1"/>
</dbReference>
<feature type="binding site" evidence="10">
    <location>
        <position position="458"/>
    </location>
    <ligand>
        <name>L-glutamate</name>
        <dbReference type="ChEBI" id="CHEBI:29985"/>
    </ligand>
</feature>
<gene>
    <name evidence="13" type="ORF">BLX24_07215</name>
</gene>
<comment type="caution">
    <text evidence="13">The sequence shown here is derived from an EMBL/GenBank/DDBJ whole genome shotgun (WGS) entry which is preliminary data.</text>
</comment>
<feature type="signal peptide" evidence="12">
    <location>
        <begin position="1"/>
        <end position="20"/>
    </location>
</feature>
<dbReference type="AlphaFoldDB" id="A0A1S2VLL9"/>
<keyword evidence="6 11" id="KW-0865">Zymogen</keyword>
<evidence type="ECO:0000256" key="1">
    <source>
        <dbReference type="ARBA" id="ARBA00001049"/>
    </source>
</evidence>
<dbReference type="PROSITE" id="PS00462">
    <property type="entry name" value="G_GLU_TRANSPEPTIDASE"/>
    <property type="match status" value="1"/>
</dbReference>
<comment type="catalytic activity">
    <reaction evidence="1 11">
        <text>an S-substituted glutathione + H2O = an S-substituted L-cysteinylglycine + L-glutamate</text>
        <dbReference type="Rhea" id="RHEA:59468"/>
        <dbReference type="ChEBI" id="CHEBI:15377"/>
        <dbReference type="ChEBI" id="CHEBI:29985"/>
        <dbReference type="ChEBI" id="CHEBI:90779"/>
        <dbReference type="ChEBI" id="CHEBI:143103"/>
        <dbReference type="EC" id="3.4.19.13"/>
    </reaction>
</comment>
<dbReference type="EC" id="3.4.19.13" evidence="11"/>
<name>A0A1S2VLL9_9BACT</name>
<reference evidence="13 14" key="1">
    <citation type="submission" date="2016-10" db="EMBL/GenBank/DDBJ databases">
        <title>Arsenicibacter rosenii gen. nov., sp. nov., an efficient arsenic-methylating bacterium isolated from an arsenic-contaminated paddy soil.</title>
        <authorList>
            <person name="Huang K."/>
        </authorList>
    </citation>
    <scope>NUCLEOTIDE SEQUENCE [LARGE SCALE GENOMIC DNA]</scope>
    <source>
        <strain evidence="13 14">SM-1</strain>
    </source>
</reference>
<evidence type="ECO:0000256" key="3">
    <source>
        <dbReference type="ARBA" id="ARBA00009381"/>
    </source>
</evidence>
<comment type="catalytic activity">
    <reaction evidence="2 11">
        <text>glutathione + H2O = L-cysteinylglycine + L-glutamate</text>
        <dbReference type="Rhea" id="RHEA:28807"/>
        <dbReference type="ChEBI" id="CHEBI:15377"/>
        <dbReference type="ChEBI" id="CHEBI:29985"/>
        <dbReference type="ChEBI" id="CHEBI:57925"/>
        <dbReference type="ChEBI" id="CHEBI:61694"/>
        <dbReference type="EC" id="3.4.19.13"/>
    </reaction>
</comment>
<keyword evidence="14" id="KW-1185">Reference proteome</keyword>
<comment type="PTM">
    <text evidence="11">Cleaved by autocatalysis into a large and a small subunit.</text>
</comment>
<evidence type="ECO:0000256" key="10">
    <source>
        <dbReference type="PIRSR" id="PIRSR600101-2"/>
    </source>
</evidence>
<evidence type="ECO:0000256" key="5">
    <source>
        <dbReference type="ARBA" id="ARBA00022801"/>
    </source>
</evidence>
<feature type="chain" id="PRO_5010262525" description="Glutathione hydrolase proenzyme" evidence="12">
    <location>
        <begin position="21"/>
        <end position="606"/>
    </location>
</feature>
<organism evidence="13 14">
    <name type="scientific">Arsenicibacter rosenii</name>
    <dbReference type="NCBI Taxonomy" id="1750698"/>
    <lineage>
        <taxon>Bacteria</taxon>
        <taxon>Pseudomonadati</taxon>
        <taxon>Bacteroidota</taxon>
        <taxon>Cytophagia</taxon>
        <taxon>Cytophagales</taxon>
        <taxon>Spirosomataceae</taxon>
        <taxon>Arsenicibacter</taxon>
    </lineage>
</organism>
<keyword evidence="12" id="KW-0732">Signal</keyword>
<dbReference type="Proteomes" id="UP000181790">
    <property type="component" value="Unassembled WGS sequence"/>
</dbReference>